<accession>A0A4Y1Z9H6</accession>
<dbReference type="Proteomes" id="UP000319716">
    <property type="component" value="Unassembled WGS sequence"/>
</dbReference>
<proteinExistence type="predicted"/>
<name>A0A4Y1Z9H6_9BACL</name>
<gene>
    <name evidence="1" type="ORF">NBRC111894_1219</name>
</gene>
<dbReference type="EMBL" id="BEXB01000007">
    <property type="protein sequence ID" value="GAY75665.1"/>
    <property type="molecule type" value="Genomic_DNA"/>
</dbReference>
<organism evidence="1 2">
    <name type="scientific">Sporolactobacillus inulinus</name>
    <dbReference type="NCBI Taxonomy" id="2078"/>
    <lineage>
        <taxon>Bacteria</taxon>
        <taxon>Bacillati</taxon>
        <taxon>Bacillota</taxon>
        <taxon>Bacilli</taxon>
        <taxon>Bacillales</taxon>
        <taxon>Sporolactobacillaceae</taxon>
        <taxon>Sporolactobacillus</taxon>
    </lineage>
</organism>
<dbReference type="AlphaFoldDB" id="A0A4Y1Z9H6"/>
<reference evidence="1 2" key="1">
    <citation type="submission" date="2017-11" db="EMBL/GenBank/DDBJ databases">
        <title>Draft Genome Sequence of Sporolactobacillus inulinus NBRC 111894 Isolated from Koso, a Japanese Sugar-Vegetable Fermented Beverage.</title>
        <authorList>
            <person name="Chiou T.Y."/>
            <person name="Oshima K."/>
            <person name="Suda W."/>
            <person name="Hattori M."/>
            <person name="Takahashi T."/>
        </authorList>
    </citation>
    <scope>NUCLEOTIDE SEQUENCE [LARGE SCALE GENOMIC DNA]</scope>
    <source>
        <strain evidence="1 2">NBRC111894</strain>
    </source>
</reference>
<evidence type="ECO:0000313" key="1">
    <source>
        <dbReference type="EMBL" id="GAY75665.1"/>
    </source>
</evidence>
<evidence type="ECO:0000313" key="2">
    <source>
        <dbReference type="Proteomes" id="UP000319716"/>
    </source>
</evidence>
<protein>
    <submittedName>
        <fullName evidence="1">Uncharacterized protein</fullName>
    </submittedName>
</protein>
<comment type="caution">
    <text evidence="1">The sequence shown here is derived from an EMBL/GenBank/DDBJ whole genome shotgun (WGS) entry which is preliminary data.</text>
</comment>
<sequence>MPGFSNAQDQKEYIWPERRSNSRLTDYIRFPSYFFLNRPFFGTMGKLI</sequence>